<sequence length="270" mass="28200">MTPDFVVVKVGGSLFSDKSRPGSLDQQVLRAYAELLAGLVARHPGRLAVVVGGGAFGHGAIRQRRDDDAFGLVALTQACFTVKWAWTEALRAAGVDAFPLQLAAMCTLEQGVPRACPDVLLGLLGRGALPVLSGDCLLTTEGELVSFSSDRVPEVLLPVVPGRMRAVVLTDVPGILRDGRDGGDVLAEVDAHDPGPAYDLLWTQSPWDSTGAMHTKLAALVTCARGGAECFILRGDHTVADLDFLFAPTADLPAGLPRTRIAGVDAAAAA</sequence>
<dbReference type="SUPFAM" id="SSF53633">
    <property type="entry name" value="Carbamate kinase-like"/>
    <property type="match status" value="1"/>
</dbReference>
<dbReference type="PANTHER" id="PTHR43654">
    <property type="entry name" value="GLUTAMATE 5-KINASE"/>
    <property type="match status" value="1"/>
</dbReference>
<dbReference type="InterPro" id="IPR036393">
    <property type="entry name" value="AceGlu_kinase-like_sf"/>
</dbReference>
<reference evidence="6 7" key="1">
    <citation type="submission" date="2023-02" db="EMBL/GenBank/DDBJ databases">
        <authorList>
            <person name="Mo P."/>
        </authorList>
    </citation>
    <scope>NUCLEOTIDE SEQUENCE [LARGE SCALE GENOMIC DNA]</scope>
    <source>
        <strain evidence="6 7">HUAS 3</strain>
    </source>
</reference>
<protein>
    <recommendedName>
        <fullName evidence="5">Aspartate/glutamate/uridylate kinase domain-containing protein</fullName>
    </recommendedName>
</protein>
<dbReference type="Proteomes" id="UP001219605">
    <property type="component" value="Chromosome"/>
</dbReference>
<evidence type="ECO:0000313" key="6">
    <source>
        <dbReference type="EMBL" id="WDZ85834.1"/>
    </source>
</evidence>
<evidence type="ECO:0000256" key="3">
    <source>
        <dbReference type="ARBA" id="ARBA00022777"/>
    </source>
</evidence>
<dbReference type="RefSeq" id="WP_275032590.1">
    <property type="nucleotide sequence ID" value="NZ_CP118615.1"/>
</dbReference>
<organism evidence="6 7">
    <name type="scientific">Micromonospora cathayae</name>
    <dbReference type="NCBI Taxonomy" id="3028804"/>
    <lineage>
        <taxon>Bacteria</taxon>
        <taxon>Bacillati</taxon>
        <taxon>Actinomycetota</taxon>
        <taxon>Actinomycetes</taxon>
        <taxon>Micromonosporales</taxon>
        <taxon>Micromonosporaceae</taxon>
        <taxon>Micromonospora</taxon>
    </lineage>
</organism>
<keyword evidence="4" id="KW-0067">ATP-binding</keyword>
<evidence type="ECO:0000256" key="1">
    <source>
        <dbReference type="ARBA" id="ARBA00022679"/>
    </source>
</evidence>
<dbReference type="Gene3D" id="3.40.1160.10">
    <property type="entry name" value="Acetylglutamate kinase-like"/>
    <property type="match status" value="1"/>
</dbReference>
<keyword evidence="7" id="KW-1185">Reference proteome</keyword>
<dbReference type="Pfam" id="PF00696">
    <property type="entry name" value="AA_kinase"/>
    <property type="match status" value="1"/>
</dbReference>
<gene>
    <name evidence="6" type="ORF">PVK37_05210</name>
</gene>
<feature type="domain" description="Aspartate/glutamate/uridylate kinase" evidence="5">
    <location>
        <begin position="5"/>
        <end position="233"/>
    </location>
</feature>
<keyword evidence="1" id="KW-0808">Transferase</keyword>
<keyword evidence="2" id="KW-0547">Nucleotide-binding</keyword>
<evidence type="ECO:0000313" key="7">
    <source>
        <dbReference type="Proteomes" id="UP001219605"/>
    </source>
</evidence>
<accession>A0ABY7ZS21</accession>
<evidence type="ECO:0000256" key="4">
    <source>
        <dbReference type="ARBA" id="ARBA00022840"/>
    </source>
</evidence>
<evidence type="ECO:0000259" key="5">
    <source>
        <dbReference type="Pfam" id="PF00696"/>
    </source>
</evidence>
<name>A0ABY7ZS21_9ACTN</name>
<evidence type="ECO:0000256" key="2">
    <source>
        <dbReference type="ARBA" id="ARBA00022741"/>
    </source>
</evidence>
<dbReference type="InterPro" id="IPR001048">
    <property type="entry name" value="Asp/Glu/Uridylate_kinase"/>
</dbReference>
<dbReference type="EMBL" id="CP118615">
    <property type="protein sequence ID" value="WDZ85834.1"/>
    <property type="molecule type" value="Genomic_DNA"/>
</dbReference>
<proteinExistence type="predicted"/>
<dbReference type="PANTHER" id="PTHR43654:SF1">
    <property type="entry name" value="ISOPENTENYL PHOSPHATE KINASE"/>
    <property type="match status" value="1"/>
</dbReference>
<keyword evidence="3" id="KW-0418">Kinase</keyword>